<feature type="binding site" evidence="9">
    <location>
        <position position="124"/>
    </location>
    <ligand>
        <name>NADPH</name>
        <dbReference type="ChEBI" id="CHEBI:57783"/>
    </ligand>
</feature>
<evidence type="ECO:0000256" key="7">
    <source>
        <dbReference type="ARBA" id="ARBA00023229"/>
    </source>
</evidence>
<evidence type="ECO:0000313" key="13">
    <source>
        <dbReference type="EMBL" id="GCD09552.1"/>
    </source>
</evidence>
<keyword evidence="3 9" id="KW-0479">Metal-binding</keyword>
<feature type="binding site" evidence="9">
    <location>
        <position position="176"/>
    </location>
    <ligand>
        <name>1-deoxy-D-xylulose 5-phosphate</name>
        <dbReference type="ChEBI" id="CHEBI:57792"/>
    </ligand>
</feature>
<feature type="binding site" evidence="9">
    <location>
        <position position="212"/>
    </location>
    <ligand>
        <name>1-deoxy-D-xylulose 5-phosphate</name>
        <dbReference type="ChEBI" id="CHEBI:57792"/>
    </ligand>
</feature>
<evidence type="ECO:0000256" key="3">
    <source>
        <dbReference type="ARBA" id="ARBA00022723"/>
    </source>
</evidence>
<feature type="binding site" evidence="9">
    <location>
        <position position="150"/>
    </location>
    <ligand>
        <name>Mn(2+)</name>
        <dbReference type="ChEBI" id="CHEBI:29035"/>
    </ligand>
</feature>
<keyword evidence="6 9" id="KW-0464">Manganese</keyword>
<feature type="domain" description="1-deoxy-D-xylulose 5-phosphate reductoisomerase N-terminal" evidence="10">
    <location>
        <begin position="4"/>
        <end position="132"/>
    </location>
</feature>
<feature type="binding site" evidence="9">
    <location>
        <position position="11"/>
    </location>
    <ligand>
        <name>NADPH</name>
        <dbReference type="ChEBI" id="CHEBI:57783"/>
    </ligand>
</feature>
<dbReference type="Pfam" id="PF02670">
    <property type="entry name" value="DXP_reductoisom"/>
    <property type="match status" value="1"/>
</dbReference>
<dbReference type="RefSeq" id="WP_124999067.1">
    <property type="nucleotide sequence ID" value="NZ_BHYK01000005.1"/>
</dbReference>
<keyword evidence="5 9" id="KW-0560">Oxidoreductase</keyword>
<dbReference type="UniPathway" id="UPA00056">
    <property type="reaction ID" value="UER00092"/>
</dbReference>
<feature type="binding site" evidence="9">
    <location>
        <position position="199"/>
    </location>
    <ligand>
        <name>1-deoxy-D-xylulose 5-phosphate</name>
        <dbReference type="ChEBI" id="CHEBI:57792"/>
    </ligand>
</feature>
<dbReference type="Proteomes" id="UP000287872">
    <property type="component" value="Unassembled WGS sequence"/>
</dbReference>
<dbReference type="Gene3D" id="3.40.50.720">
    <property type="entry name" value="NAD(P)-binding Rossmann-like Domain"/>
    <property type="match status" value="1"/>
</dbReference>
<dbReference type="PANTHER" id="PTHR30525">
    <property type="entry name" value="1-DEOXY-D-XYLULOSE 5-PHOSPHATE REDUCTOISOMERASE"/>
    <property type="match status" value="1"/>
</dbReference>
<evidence type="ECO:0000256" key="2">
    <source>
        <dbReference type="ARBA" id="ARBA00006825"/>
    </source>
</evidence>
<dbReference type="InterPro" id="IPR013512">
    <property type="entry name" value="DXP_reductoisomerase_N"/>
</dbReference>
<dbReference type="Gene3D" id="1.10.1740.10">
    <property type="match status" value="1"/>
</dbReference>
<feature type="binding site" evidence="9">
    <location>
        <position position="152"/>
    </location>
    <ligand>
        <name>Mn(2+)</name>
        <dbReference type="ChEBI" id="CHEBI:29035"/>
    </ligand>
</feature>
<accession>A0A401UJB2</accession>
<dbReference type="EC" id="1.1.1.267" evidence="9"/>
<feature type="binding site" evidence="9">
    <location>
        <position position="12"/>
    </location>
    <ligand>
        <name>NADPH</name>
        <dbReference type="ChEBI" id="CHEBI:57783"/>
    </ligand>
</feature>
<dbReference type="SUPFAM" id="SSF51735">
    <property type="entry name" value="NAD(P)-binding Rossmann-fold domains"/>
    <property type="match status" value="1"/>
</dbReference>
<keyword evidence="14" id="KW-1185">Reference proteome</keyword>
<dbReference type="SUPFAM" id="SSF55347">
    <property type="entry name" value="Glyceraldehyde-3-phosphate dehydrogenase-like, C-terminal domain"/>
    <property type="match status" value="1"/>
</dbReference>
<protein>
    <recommendedName>
        <fullName evidence="9">1-deoxy-D-xylulose 5-phosphate reductoisomerase</fullName>
        <shortName evidence="9">DXP reductoisomerase</shortName>
        <ecNumber evidence="9">1.1.1.267</ecNumber>
    </recommendedName>
    <alternativeName>
        <fullName evidence="9">1-deoxyxylulose-5-phosphate reductoisomerase</fullName>
    </alternativeName>
    <alternativeName>
        <fullName evidence="9">2-C-methyl-D-erythritol 4-phosphate synthase</fullName>
    </alternativeName>
</protein>
<sequence length="386" mass="43409">MKKVTILGVTGSIGTQTLDVIRNDINNFDIVGISANTNWEKIIPIIEEFKPKYVAMMDREASVKLEKHCREKNYSTEILQGLEGLNYISTLAEVDVVVTSVVGMIGLVPTIKAINAGKDIALANKETLVAAGGLVMEAARKNHVNILPVDSEHGAIFQCLQGNRLENVNKIILTASGGPFRGKSKQQLVEIKPEEALKHPKWNMGKKVSIDSSTLMNKGLEVIEAHWLFGVDYENIQVVVHPQSIIHSMVEYVDGSVIAQLSSTDMRLPIQYAINYPERNNAVIDKLDFYNMGNLTFEKPDMDTFKCLKLAYSAGRMGGNMPAIMNAANEVAVELFLDYKIKYLQIEYIIEKCMNKFEHQTRPNLEEILEIDLRVREYVRNNYDKE</sequence>
<dbReference type="NCBIfam" id="TIGR00243">
    <property type="entry name" value="Dxr"/>
    <property type="match status" value="1"/>
</dbReference>
<evidence type="ECO:0000256" key="9">
    <source>
        <dbReference type="HAMAP-Rule" id="MF_00183"/>
    </source>
</evidence>
<feature type="domain" description="1-deoxy-D-xylulose 5-phosphate reductoisomerase C-terminal" evidence="11">
    <location>
        <begin position="146"/>
        <end position="229"/>
    </location>
</feature>
<comment type="catalytic activity">
    <reaction evidence="8">
        <text>2-C-methyl-D-erythritol 4-phosphate + NADP(+) = 1-deoxy-D-xylulose 5-phosphate + NADPH + H(+)</text>
        <dbReference type="Rhea" id="RHEA:13717"/>
        <dbReference type="ChEBI" id="CHEBI:15378"/>
        <dbReference type="ChEBI" id="CHEBI:57783"/>
        <dbReference type="ChEBI" id="CHEBI:57792"/>
        <dbReference type="ChEBI" id="CHEBI:58262"/>
        <dbReference type="ChEBI" id="CHEBI:58349"/>
        <dbReference type="EC" id="1.1.1.267"/>
    </reaction>
    <physiologicalReaction direction="right-to-left" evidence="8">
        <dbReference type="Rhea" id="RHEA:13719"/>
    </physiologicalReaction>
</comment>
<dbReference type="InterPro" id="IPR026877">
    <property type="entry name" value="DXPR_C"/>
</dbReference>
<name>A0A401UJB2_9CLOT</name>
<keyword evidence="7 9" id="KW-0414">Isoprene biosynthesis</keyword>
<evidence type="ECO:0000256" key="4">
    <source>
        <dbReference type="ARBA" id="ARBA00022857"/>
    </source>
</evidence>
<evidence type="ECO:0000256" key="5">
    <source>
        <dbReference type="ARBA" id="ARBA00023002"/>
    </source>
</evidence>
<dbReference type="OrthoDB" id="9806546at2"/>
<dbReference type="GO" id="GO:0070402">
    <property type="term" value="F:NADPH binding"/>
    <property type="evidence" value="ECO:0007669"/>
    <property type="project" value="InterPro"/>
</dbReference>
<evidence type="ECO:0000313" key="14">
    <source>
        <dbReference type="Proteomes" id="UP000287872"/>
    </source>
</evidence>
<keyword evidence="9" id="KW-0460">Magnesium</keyword>
<feature type="binding site" evidence="9">
    <location>
        <position position="221"/>
    </location>
    <ligand>
        <name>Mn(2+)</name>
        <dbReference type="ChEBI" id="CHEBI:29035"/>
    </ligand>
</feature>
<dbReference type="NCBIfam" id="NF009114">
    <property type="entry name" value="PRK12464.1"/>
    <property type="match status" value="1"/>
</dbReference>
<dbReference type="AlphaFoldDB" id="A0A401UJB2"/>
<evidence type="ECO:0000259" key="11">
    <source>
        <dbReference type="Pfam" id="PF08436"/>
    </source>
</evidence>
<feature type="binding site" evidence="9">
    <location>
        <position position="38"/>
    </location>
    <ligand>
        <name>NADPH</name>
        <dbReference type="ChEBI" id="CHEBI:57783"/>
    </ligand>
</feature>
<dbReference type="GO" id="GO:0051484">
    <property type="term" value="P:isopentenyl diphosphate biosynthetic process, methylerythritol 4-phosphate pathway involved in terpenoid biosynthetic process"/>
    <property type="evidence" value="ECO:0007669"/>
    <property type="project" value="UniProtKB-ARBA"/>
</dbReference>
<feature type="binding site" evidence="9">
    <location>
        <position position="13"/>
    </location>
    <ligand>
        <name>NADPH</name>
        <dbReference type="ChEBI" id="CHEBI:57783"/>
    </ligand>
</feature>
<feature type="binding site" evidence="9">
    <location>
        <position position="10"/>
    </location>
    <ligand>
        <name>NADPH</name>
        <dbReference type="ChEBI" id="CHEBI:57783"/>
    </ligand>
</feature>
<comment type="function">
    <text evidence="9">Catalyzes the NADPH-dependent rearrangement and reduction of 1-deoxy-D-xylulose-5-phosphate (DXP) to 2-C-methyl-D-erythritol 4-phosphate (MEP).</text>
</comment>
<dbReference type="GO" id="GO:0016853">
    <property type="term" value="F:isomerase activity"/>
    <property type="evidence" value="ECO:0007669"/>
    <property type="project" value="UniProtKB-KW"/>
</dbReference>
<dbReference type="InterPro" id="IPR003821">
    <property type="entry name" value="DXP_reductoisomerase"/>
</dbReference>
<organism evidence="13 14">
    <name type="scientific">Clostridium tagluense</name>
    <dbReference type="NCBI Taxonomy" id="360422"/>
    <lineage>
        <taxon>Bacteria</taxon>
        <taxon>Bacillati</taxon>
        <taxon>Bacillota</taxon>
        <taxon>Clostridia</taxon>
        <taxon>Eubacteriales</taxon>
        <taxon>Clostridiaceae</taxon>
        <taxon>Clostridium</taxon>
    </lineage>
</organism>
<dbReference type="Pfam" id="PF13288">
    <property type="entry name" value="DXPR_C"/>
    <property type="match status" value="1"/>
</dbReference>
<feature type="domain" description="DXP reductoisomerase C-terminal" evidence="12">
    <location>
        <begin position="261"/>
        <end position="378"/>
    </location>
</feature>
<dbReference type="InterPro" id="IPR036291">
    <property type="entry name" value="NAD(P)-bd_dom_sf"/>
</dbReference>
<keyword evidence="13" id="KW-0413">Isomerase</keyword>
<keyword evidence="4 9" id="KW-0521">NADP</keyword>
<feature type="binding site" evidence="9">
    <location>
        <position position="152"/>
    </location>
    <ligand>
        <name>1-deoxy-D-xylulose 5-phosphate</name>
        <dbReference type="ChEBI" id="CHEBI:57792"/>
    </ligand>
</feature>
<feature type="binding site" evidence="9">
    <location>
        <position position="218"/>
    </location>
    <ligand>
        <name>1-deoxy-D-xylulose 5-phosphate</name>
        <dbReference type="ChEBI" id="CHEBI:57792"/>
    </ligand>
</feature>
<dbReference type="PIRSF" id="PIRSF006205">
    <property type="entry name" value="Dxp_reductismrs"/>
    <property type="match status" value="1"/>
</dbReference>
<dbReference type="InterPro" id="IPR013644">
    <property type="entry name" value="DXP_reductoisomerase_C"/>
</dbReference>
<feature type="binding site" evidence="9">
    <location>
        <position position="221"/>
    </location>
    <ligand>
        <name>1-deoxy-D-xylulose 5-phosphate</name>
        <dbReference type="ChEBI" id="CHEBI:57792"/>
    </ligand>
</feature>
<comment type="similarity">
    <text evidence="2 9">Belongs to the DXR family.</text>
</comment>
<feature type="binding site" evidence="9">
    <location>
        <position position="126"/>
    </location>
    <ligand>
        <name>NADPH</name>
        <dbReference type="ChEBI" id="CHEBI:57783"/>
    </ligand>
</feature>
<evidence type="ECO:0000256" key="8">
    <source>
        <dbReference type="ARBA" id="ARBA00048543"/>
    </source>
</evidence>
<dbReference type="Pfam" id="PF08436">
    <property type="entry name" value="DXP_redisom_C"/>
    <property type="match status" value="1"/>
</dbReference>
<feature type="binding site" evidence="9">
    <location>
        <position position="205"/>
    </location>
    <ligand>
        <name>NADPH</name>
        <dbReference type="ChEBI" id="CHEBI:57783"/>
    </ligand>
</feature>
<comment type="pathway">
    <text evidence="1 9">Isoprenoid biosynthesis; isopentenyl diphosphate biosynthesis via DXP pathway; isopentenyl diphosphate from 1-deoxy-D-xylulose 5-phosphate: step 1/6.</text>
</comment>
<proteinExistence type="inferred from homology"/>
<comment type="cofactor">
    <cofactor evidence="9">
        <name>Mg(2+)</name>
        <dbReference type="ChEBI" id="CHEBI:18420"/>
    </cofactor>
    <cofactor evidence="9">
        <name>Mn(2+)</name>
        <dbReference type="ChEBI" id="CHEBI:29035"/>
    </cofactor>
</comment>
<dbReference type="GO" id="GO:0030145">
    <property type="term" value="F:manganese ion binding"/>
    <property type="evidence" value="ECO:0007669"/>
    <property type="project" value="TreeGrafter"/>
</dbReference>
<dbReference type="PANTHER" id="PTHR30525:SF0">
    <property type="entry name" value="1-DEOXY-D-XYLULOSE 5-PHOSPHATE REDUCTOISOMERASE, CHLOROPLASTIC"/>
    <property type="match status" value="1"/>
</dbReference>
<evidence type="ECO:0000259" key="10">
    <source>
        <dbReference type="Pfam" id="PF02670"/>
    </source>
</evidence>
<evidence type="ECO:0000256" key="1">
    <source>
        <dbReference type="ARBA" id="ARBA00005094"/>
    </source>
</evidence>
<dbReference type="EMBL" id="BHYK01000005">
    <property type="protein sequence ID" value="GCD09552.1"/>
    <property type="molecule type" value="Genomic_DNA"/>
</dbReference>
<dbReference type="FunFam" id="3.40.50.720:FF:000045">
    <property type="entry name" value="1-deoxy-D-xylulose 5-phosphate reductoisomerase"/>
    <property type="match status" value="1"/>
</dbReference>
<comment type="caution">
    <text evidence="9">Lacks conserved residue(s) required for the propagation of feature annotation.</text>
</comment>
<feature type="binding site" evidence="9">
    <location>
        <position position="217"/>
    </location>
    <ligand>
        <name>1-deoxy-D-xylulose 5-phosphate</name>
        <dbReference type="ChEBI" id="CHEBI:57792"/>
    </ligand>
</feature>
<dbReference type="SUPFAM" id="SSF69055">
    <property type="entry name" value="1-deoxy-D-xylulose-5-phosphate reductoisomerase, C-terminal domain"/>
    <property type="match status" value="1"/>
</dbReference>
<comment type="caution">
    <text evidence="13">The sequence shown here is derived from an EMBL/GenBank/DDBJ whole genome shotgun (WGS) entry which is preliminary data.</text>
</comment>
<feature type="binding site" evidence="9">
    <location>
        <position position="125"/>
    </location>
    <ligand>
        <name>1-deoxy-D-xylulose 5-phosphate</name>
        <dbReference type="ChEBI" id="CHEBI:57792"/>
    </ligand>
</feature>
<gene>
    <name evidence="9 13" type="primary">dxr</name>
    <name evidence="13" type="ORF">Ctaglu_11750</name>
</gene>
<dbReference type="HAMAP" id="MF_00183">
    <property type="entry name" value="DXP_reductoisom"/>
    <property type="match status" value="1"/>
</dbReference>
<dbReference type="GO" id="GO:0030604">
    <property type="term" value="F:1-deoxy-D-xylulose-5-phosphate reductoisomerase activity"/>
    <property type="evidence" value="ECO:0007669"/>
    <property type="project" value="UniProtKB-UniRule"/>
</dbReference>
<evidence type="ECO:0000256" key="6">
    <source>
        <dbReference type="ARBA" id="ARBA00023211"/>
    </source>
</evidence>
<evidence type="ECO:0000259" key="12">
    <source>
        <dbReference type="Pfam" id="PF13288"/>
    </source>
</evidence>
<feature type="binding site" evidence="9">
    <location>
        <position position="151"/>
    </location>
    <ligand>
        <name>1-deoxy-D-xylulose 5-phosphate</name>
        <dbReference type="ChEBI" id="CHEBI:57792"/>
    </ligand>
</feature>
<dbReference type="InterPro" id="IPR036169">
    <property type="entry name" value="DXPR_C_sf"/>
</dbReference>
<reference evidence="13 14" key="1">
    <citation type="submission" date="2018-11" db="EMBL/GenBank/DDBJ databases">
        <title>Genome sequencing and assembly of Clostridium tagluense strain A121.</title>
        <authorList>
            <person name="Murakami T."/>
            <person name="Segawa T."/>
            <person name="Shcherbakova V.A."/>
            <person name="Mori H."/>
            <person name="Yoshimura Y."/>
        </authorList>
    </citation>
    <scope>NUCLEOTIDE SEQUENCE [LARGE SCALE GENOMIC DNA]</scope>
    <source>
        <strain evidence="13 14">A121</strain>
    </source>
</reference>